<evidence type="ECO:0000259" key="5">
    <source>
        <dbReference type="Pfam" id="PF12894"/>
    </source>
</evidence>
<proteinExistence type="predicted"/>
<dbReference type="SUPFAM" id="SSF50978">
    <property type="entry name" value="WD40 repeat-like"/>
    <property type="match status" value="1"/>
</dbReference>
<dbReference type="InterPro" id="IPR015943">
    <property type="entry name" value="WD40/YVTN_repeat-like_dom_sf"/>
</dbReference>
<dbReference type="PANTHER" id="PTHR19857:SF8">
    <property type="entry name" value="ANGIO-ASSOCIATED MIGRATORY CELL PROTEIN"/>
    <property type="match status" value="1"/>
</dbReference>
<reference evidence="6" key="1">
    <citation type="submission" date="2021-01" db="EMBL/GenBank/DDBJ databases">
        <authorList>
            <person name="Corre E."/>
            <person name="Pelletier E."/>
            <person name="Niang G."/>
            <person name="Scheremetjew M."/>
            <person name="Finn R."/>
            <person name="Kale V."/>
            <person name="Holt S."/>
            <person name="Cochrane G."/>
            <person name="Meng A."/>
            <person name="Brown T."/>
            <person name="Cohen L."/>
        </authorList>
    </citation>
    <scope>NUCLEOTIDE SEQUENCE</scope>
    <source>
        <strain evidence="6">10249 10 AB</strain>
    </source>
</reference>
<dbReference type="InterPro" id="IPR051179">
    <property type="entry name" value="WD_repeat_multifunction"/>
</dbReference>
<dbReference type="InterPro" id="IPR036322">
    <property type="entry name" value="WD40_repeat_dom_sf"/>
</dbReference>
<accession>A0A7S4EQE0</accession>
<dbReference type="InterPro" id="IPR001680">
    <property type="entry name" value="WD40_rpt"/>
</dbReference>
<feature type="region of interest" description="Disordered" evidence="4">
    <location>
        <begin position="1"/>
        <end position="21"/>
    </location>
</feature>
<feature type="repeat" description="WD" evidence="3">
    <location>
        <begin position="226"/>
        <end position="257"/>
    </location>
</feature>
<evidence type="ECO:0000256" key="3">
    <source>
        <dbReference type="PROSITE-ProRule" id="PRU00221"/>
    </source>
</evidence>
<dbReference type="PROSITE" id="PS00678">
    <property type="entry name" value="WD_REPEATS_1"/>
    <property type="match status" value="1"/>
</dbReference>
<feature type="region of interest" description="Disordered" evidence="4">
    <location>
        <begin position="39"/>
        <end position="75"/>
    </location>
</feature>
<evidence type="ECO:0000256" key="1">
    <source>
        <dbReference type="ARBA" id="ARBA00022574"/>
    </source>
</evidence>
<evidence type="ECO:0000256" key="4">
    <source>
        <dbReference type="SAM" id="MobiDB-lite"/>
    </source>
</evidence>
<dbReference type="PROSITE" id="PS50294">
    <property type="entry name" value="WD_REPEATS_REGION"/>
    <property type="match status" value="1"/>
</dbReference>
<dbReference type="AlphaFoldDB" id="A0A7S4EQE0"/>
<name>A0A7S4EQE0_9STRA</name>
<keyword evidence="1 3" id="KW-0853">WD repeat</keyword>
<dbReference type="Gene3D" id="2.130.10.10">
    <property type="entry name" value="YVTN repeat-like/Quinoprotein amine dehydrogenase"/>
    <property type="match status" value="1"/>
</dbReference>
<evidence type="ECO:0000313" key="6">
    <source>
        <dbReference type="EMBL" id="CAE0729420.1"/>
    </source>
</evidence>
<sequence length="476" mass="51047">MEDNMMDQDGSQTYPVADAEDDVVDGVADFIDMKDAVEVRVDDDLPMEEEDEDNGVLDRGSNDDGGGEGQVESNIPDMSNFQLKSHTDSVYAVASVVENGQLSILSGGGDDKAFQYTISDANDKRSTAVTPLPYAHTDTVSSVAYNIQYVGSDPKKTPKLAAVGSYDGSIVIYDPDTGAQRLKLEGPSDVEWMSFHPKGGTVLLVGSGDGTLWMFHIPLNRCMQVFVGHEQAVTAGCFSPDGKWALSVSSDGTLRIWAPKTGLNKHVFRLGEGGLTCMANNGGSDGMLVIAGSEDGQAHVCHIGSKKVVATLRHFELPATTETADNDNDEEMEYPMSVEAVGFSPAQPNWCATGGVDGKVKIWDLARDGQCRQVCIHTNNTSADGITRISWHPNLPFVFVATISGTVRVWDARNGNLLHTLTGGSTDQINDMNVLFLPNGSAVIVTASDDHVVRVFELDVDALTHPPTPTDTSMQS</sequence>
<protein>
    <recommendedName>
        <fullName evidence="5">Anaphase-promoting complex subunit 4-like WD40 domain-containing protein</fullName>
    </recommendedName>
</protein>
<dbReference type="PANTHER" id="PTHR19857">
    <property type="entry name" value="MITOCHONDRIAL DIVISION PROTEIN 1-RELATED"/>
    <property type="match status" value="1"/>
</dbReference>
<organism evidence="6">
    <name type="scientific">Pseudo-nitzschia australis</name>
    <dbReference type="NCBI Taxonomy" id="44445"/>
    <lineage>
        <taxon>Eukaryota</taxon>
        <taxon>Sar</taxon>
        <taxon>Stramenopiles</taxon>
        <taxon>Ochrophyta</taxon>
        <taxon>Bacillariophyta</taxon>
        <taxon>Bacillariophyceae</taxon>
        <taxon>Bacillariophycidae</taxon>
        <taxon>Bacillariales</taxon>
        <taxon>Bacillariaceae</taxon>
        <taxon>Pseudo-nitzschia</taxon>
    </lineage>
</organism>
<feature type="repeat" description="WD" evidence="3">
    <location>
        <begin position="331"/>
        <end position="365"/>
    </location>
</feature>
<evidence type="ECO:0000256" key="2">
    <source>
        <dbReference type="ARBA" id="ARBA00022737"/>
    </source>
</evidence>
<feature type="domain" description="Anaphase-promoting complex subunit 4-like WD40" evidence="5">
    <location>
        <begin position="378"/>
        <end position="427"/>
    </location>
</feature>
<dbReference type="EMBL" id="HBIX01034048">
    <property type="protein sequence ID" value="CAE0729420.1"/>
    <property type="molecule type" value="Transcribed_RNA"/>
</dbReference>
<dbReference type="InterPro" id="IPR019775">
    <property type="entry name" value="WD40_repeat_CS"/>
</dbReference>
<gene>
    <name evidence="6" type="ORF">PAUS00366_LOCUS22205</name>
</gene>
<feature type="compositionally biased region" description="Acidic residues" evidence="4">
    <location>
        <begin position="44"/>
        <end position="55"/>
    </location>
</feature>
<dbReference type="Pfam" id="PF00400">
    <property type="entry name" value="WD40"/>
    <property type="match status" value="2"/>
</dbReference>
<dbReference type="InterPro" id="IPR024977">
    <property type="entry name" value="Apc4-like_WD40_dom"/>
</dbReference>
<dbReference type="PROSITE" id="PS50082">
    <property type="entry name" value="WD_REPEATS_2"/>
    <property type="match status" value="3"/>
</dbReference>
<keyword evidence="2" id="KW-0677">Repeat</keyword>
<dbReference type="Pfam" id="PF12894">
    <property type="entry name" value="ANAPC4_WD40"/>
    <property type="match status" value="1"/>
</dbReference>
<dbReference type="CDD" id="cd00200">
    <property type="entry name" value="WD40"/>
    <property type="match status" value="1"/>
</dbReference>
<feature type="repeat" description="WD" evidence="3">
    <location>
        <begin position="379"/>
        <end position="420"/>
    </location>
</feature>
<dbReference type="SMART" id="SM00320">
    <property type="entry name" value="WD40"/>
    <property type="match status" value="8"/>
</dbReference>